<dbReference type="AlphaFoldDB" id="A0A7W7S4K0"/>
<evidence type="ECO:0000256" key="1">
    <source>
        <dbReference type="ARBA" id="ARBA00004651"/>
    </source>
</evidence>
<evidence type="ECO:0000256" key="6">
    <source>
        <dbReference type="SAM" id="MobiDB-lite"/>
    </source>
</evidence>
<keyword evidence="4 7" id="KW-1133">Transmembrane helix</keyword>
<feature type="transmembrane region" description="Helical" evidence="7">
    <location>
        <begin position="195"/>
        <end position="218"/>
    </location>
</feature>
<feature type="transmembrane region" description="Helical" evidence="7">
    <location>
        <begin position="152"/>
        <end position="174"/>
    </location>
</feature>
<evidence type="ECO:0000313" key="9">
    <source>
        <dbReference type="EMBL" id="MBB4943779.1"/>
    </source>
</evidence>
<reference evidence="9 10" key="1">
    <citation type="submission" date="2020-08" db="EMBL/GenBank/DDBJ databases">
        <title>Sequencing the genomes of 1000 actinobacteria strains.</title>
        <authorList>
            <person name="Klenk H.-P."/>
        </authorList>
    </citation>
    <scope>NUCLEOTIDE SEQUENCE [LARGE SCALE GENOMIC DNA]</scope>
    <source>
        <strain evidence="9 10">DSM 43023</strain>
    </source>
</reference>
<comment type="subcellular location">
    <subcellularLocation>
        <location evidence="1">Cell membrane</location>
        <topology evidence="1">Multi-pass membrane protein</topology>
    </subcellularLocation>
</comment>
<keyword evidence="10" id="KW-1185">Reference proteome</keyword>
<evidence type="ECO:0000256" key="2">
    <source>
        <dbReference type="ARBA" id="ARBA00022475"/>
    </source>
</evidence>
<sequence length="549" mass="57860">MEAAITGAVARATGFSTGDLITVEGRLDHRRVRVRVVGVFELWEPYSERWNGQTLLSRGVEIGGYVTHGPLMVSERTFLERFAAGTTVSWLAVPDLRPVPRERLRAAFAAEVTGSQKALRARPGCEDCSLSTSLPETLDQLATATLVARSTMLVPVLQLLLLAAYALMLTARLLADHRRMETALLRSRGAGTLRLALLAAAEAALVALPCAAVAPLLAPPLLRAVSAIPWLKTSGARLAIEAGPTAYAVSAAVALGCAVLMTLPALRGARRTYVEDQSARGRGERYGLAQRAGADVALLGVAALLLTMAIAIGVVSMATTATWRASQDDQARHRAGADLRVASPPENVELGPLGRASAYAALPGVTSLSPAYRAGTELAAEEATLLAVDGAELPGMLKLRPDLSDEPIGVLANRLTAGRPNLPGLPIPGRPAQLAVRTRLTLDDSALAESYARVPLTLTIVDGEGVRHSVPVTPALGESESAVDLAALRGRSGKLTYPLVIAAITVDLPRQRARAVHDRVQGPAEPRPVRRARAAAGHVRAGRRRGARR</sequence>
<gene>
    <name evidence="9" type="ORF">FHR32_008180</name>
</gene>
<accession>A0A7W7S4K0</accession>
<evidence type="ECO:0000259" key="8">
    <source>
        <dbReference type="Pfam" id="PF02687"/>
    </source>
</evidence>
<dbReference type="GO" id="GO:0005886">
    <property type="term" value="C:plasma membrane"/>
    <property type="evidence" value="ECO:0007669"/>
    <property type="project" value="UniProtKB-SubCell"/>
</dbReference>
<protein>
    <recommendedName>
        <fullName evidence="8">ABC3 transporter permease C-terminal domain-containing protein</fullName>
    </recommendedName>
</protein>
<dbReference type="InterPro" id="IPR003838">
    <property type="entry name" value="ABC3_permease_C"/>
</dbReference>
<feature type="compositionally biased region" description="Basic residues" evidence="6">
    <location>
        <begin position="540"/>
        <end position="549"/>
    </location>
</feature>
<feature type="domain" description="ABC3 transporter permease C-terminal" evidence="8">
    <location>
        <begin position="158"/>
        <end position="272"/>
    </location>
</feature>
<keyword evidence="2" id="KW-1003">Cell membrane</keyword>
<organism evidence="9 10">
    <name type="scientific">Streptosporangium album</name>
    <dbReference type="NCBI Taxonomy" id="47479"/>
    <lineage>
        <taxon>Bacteria</taxon>
        <taxon>Bacillati</taxon>
        <taxon>Actinomycetota</taxon>
        <taxon>Actinomycetes</taxon>
        <taxon>Streptosporangiales</taxon>
        <taxon>Streptosporangiaceae</taxon>
        <taxon>Streptosporangium</taxon>
    </lineage>
</organism>
<evidence type="ECO:0000313" key="10">
    <source>
        <dbReference type="Proteomes" id="UP000534286"/>
    </source>
</evidence>
<evidence type="ECO:0000256" key="3">
    <source>
        <dbReference type="ARBA" id="ARBA00022692"/>
    </source>
</evidence>
<dbReference type="Pfam" id="PF02687">
    <property type="entry name" value="FtsX"/>
    <property type="match status" value="1"/>
</dbReference>
<name>A0A7W7S4K0_9ACTN</name>
<evidence type="ECO:0000256" key="4">
    <source>
        <dbReference type="ARBA" id="ARBA00022989"/>
    </source>
</evidence>
<feature type="transmembrane region" description="Helical" evidence="7">
    <location>
        <begin position="238"/>
        <end position="263"/>
    </location>
</feature>
<dbReference type="Proteomes" id="UP000534286">
    <property type="component" value="Unassembled WGS sequence"/>
</dbReference>
<comment type="caution">
    <text evidence="9">The sequence shown here is derived from an EMBL/GenBank/DDBJ whole genome shotgun (WGS) entry which is preliminary data.</text>
</comment>
<keyword evidence="3 7" id="KW-0812">Transmembrane</keyword>
<evidence type="ECO:0000256" key="5">
    <source>
        <dbReference type="ARBA" id="ARBA00023136"/>
    </source>
</evidence>
<proteinExistence type="predicted"/>
<evidence type="ECO:0000256" key="7">
    <source>
        <dbReference type="SAM" id="Phobius"/>
    </source>
</evidence>
<dbReference type="EMBL" id="JACHJU010000006">
    <property type="protein sequence ID" value="MBB4943779.1"/>
    <property type="molecule type" value="Genomic_DNA"/>
</dbReference>
<keyword evidence="5 7" id="KW-0472">Membrane</keyword>
<feature type="transmembrane region" description="Helical" evidence="7">
    <location>
        <begin position="296"/>
        <end position="318"/>
    </location>
</feature>
<dbReference type="RefSeq" id="WP_184759706.1">
    <property type="nucleotide sequence ID" value="NZ_BAABEK010000102.1"/>
</dbReference>
<feature type="region of interest" description="Disordered" evidence="6">
    <location>
        <begin position="517"/>
        <end position="549"/>
    </location>
</feature>